<gene>
    <name evidence="1" type="ORF">I5E68_09810</name>
</gene>
<evidence type="ECO:0000313" key="2">
    <source>
        <dbReference type="Proteomes" id="UP000617634"/>
    </source>
</evidence>
<sequence>MRGRSWAPWFAYRSALRRRTRALTEVRLLYPAVFVSSPPHVEVHIPAPQFLDLPLIKKIVSDFVAKKEDGHV</sequence>
<dbReference type="AlphaFoldDB" id="A0A931HC16"/>
<dbReference type="RefSeq" id="WP_197163314.1">
    <property type="nucleotide sequence ID" value="NZ_JADZGI010000001.1"/>
</dbReference>
<comment type="caution">
    <text evidence="1">The sequence shown here is derived from an EMBL/GenBank/DDBJ whole genome shotgun (WGS) entry which is preliminary data.</text>
</comment>
<proteinExistence type="predicted"/>
<protein>
    <submittedName>
        <fullName evidence="1">Uncharacterized protein</fullName>
    </submittedName>
</protein>
<accession>A0A931HC16</accession>
<keyword evidence="2" id="KW-1185">Reference proteome</keyword>
<dbReference type="EMBL" id="JADZGI010000001">
    <property type="protein sequence ID" value="MBH0113240.1"/>
    <property type="molecule type" value="Genomic_DNA"/>
</dbReference>
<organism evidence="1 2">
    <name type="scientific">Novosphingobium aureum</name>
    <dbReference type="NCBI Taxonomy" id="2792964"/>
    <lineage>
        <taxon>Bacteria</taxon>
        <taxon>Pseudomonadati</taxon>
        <taxon>Pseudomonadota</taxon>
        <taxon>Alphaproteobacteria</taxon>
        <taxon>Sphingomonadales</taxon>
        <taxon>Sphingomonadaceae</taxon>
        <taxon>Novosphingobium</taxon>
    </lineage>
</organism>
<name>A0A931HC16_9SPHN</name>
<reference evidence="1" key="1">
    <citation type="submission" date="2020-11" db="EMBL/GenBank/DDBJ databases">
        <title>Novosphingobium aureum sp. nov., a marine bacterium isolated from sediment of a salt flat.</title>
        <authorList>
            <person name="Yoo Y."/>
            <person name="Kim J.-J."/>
        </authorList>
    </citation>
    <scope>NUCLEOTIDE SEQUENCE</scope>
    <source>
        <strain evidence="1">YJ-S2-02</strain>
    </source>
</reference>
<dbReference type="Proteomes" id="UP000617634">
    <property type="component" value="Unassembled WGS sequence"/>
</dbReference>
<evidence type="ECO:0000313" key="1">
    <source>
        <dbReference type="EMBL" id="MBH0113240.1"/>
    </source>
</evidence>